<reference evidence="1" key="1">
    <citation type="submission" date="2019-08" db="EMBL/GenBank/DDBJ databases">
        <authorList>
            <person name="Kucharzyk K."/>
            <person name="Murdoch R.W."/>
            <person name="Higgins S."/>
            <person name="Loffler F."/>
        </authorList>
    </citation>
    <scope>NUCLEOTIDE SEQUENCE</scope>
</reference>
<accession>A0A645J5S2</accession>
<sequence length="94" mass="10050">MAGYRVISERAGQRVYDQIDLSELLLDFPCHCFFGLIAEGIAKNRKSFQALALGQVFEGHGIVPAGGGGLILTRLAFKAHIDGITIVSECGNDA</sequence>
<proteinExistence type="predicted"/>
<organism evidence="1">
    <name type="scientific">bioreactor metagenome</name>
    <dbReference type="NCBI Taxonomy" id="1076179"/>
    <lineage>
        <taxon>unclassified sequences</taxon>
        <taxon>metagenomes</taxon>
        <taxon>ecological metagenomes</taxon>
    </lineage>
</organism>
<comment type="caution">
    <text evidence="1">The sequence shown here is derived from an EMBL/GenBank/DDBJ whole genome shotgun (WGS) entry which is preliminary data.</text>
</comment>
<dbReference type="AlphaFoldDB" id="A0A645J5S2"/>
<name>A0A645J5S2_9ZZZZ</name>
<dbReference type="EMBL" id="VSSQ01131855">
    <property type="protein sequence ID" value="MPN58737.1"/>
    <property type="molecule type" value="Genomic_DNA"/>
</dbReference>
<protein>
    <submittedName>
        <fullName evidence="1">Uncharacterized protein</fullName>
    </submittedName>
</protein>
<gene>
    <name evidence="1" type="ORF">SDC9_206450</name>
</gene>
<evidence type="ECO:0000313" key="1">
    <source>
        <dbReference type="EMBL" id="MPN58737.1"/>
    </source>
</evidence>